<proteinExistence type="predicted"/>
<organism evidence="2 3">
    <name type="scientific">Mycena alexandri</name>
    <dbReference type="NCBI Taxonomy" id="1745969"/>
    <lineage>
        <taxon>Eukaryota</taxon>
        <taxon>Fungi</taxon>
        <taxon>Dikarya</taxon>
        <taxon>Basidiomycota</taxon>
        <taxon>Agaricomycotina</taxon>
        <taxon>Agaricomycetes</taxon>
        <taxon>Agaricomycetidae</taxon>
        <taxon>Agaricales</taxon>
        <taxon>Marasmiineae</taxon>
        <taxon>Mycenaceae</taxon>
        <taxon>Mycena</taxon>
    </lineage>
</organism>
<gene>
    <name evidence="2" type="ORF">C8F04DRAFT_1186388</name>
</gene>
<feature type="region of interest" description="Disordered" evidence="1">
    <location>
        <begin position="576"/>
        <end position="625"/>
    </location>
</feature>
<comment type="caution">
    <text evidence="2">The sequence shown here is derived from an EMBL/GenBank/DDBJ whole genome shotgun (WGS) entry which is preliminary data.</text>
</comment>
<feature type="compositionally biased region" description="Low complexity" evidence="1">
    <location>
        <begin position="335"/>
        <end position="351"/>
    </location>
</feature>
<feature type="compositionally biased region" description="Polar residues" evidence="1">
    <location>
        <begin position="358"/>
        <end position="368"/>
    </location>
</feature>
<dbReference type="AlphaFoldDB" id="A0AAD6X3K7"/>
<sequence>MLYLADPSGDSEAMLREVVPPPNAAHFDLAPCPDDYPHHLTLDGGEISAPHTASWKMRCDGSPTRRSLGLPVTKCITQRGKELPPDVVVKLRGLLGLYTPRAIAVNEVYRLVTEFEMAFASMYGLWETREFPPLPVQAARRMAIKLNRIRGFMSSMNPAHVPEDPDVLKEEIVPQGKGKTRAIQFSLPSEDYDDDSSELGDEAFNLDLNRLELILPSAGLPSTGRHVHTVMFVEAGTPPSQYSFWTADPTNFRFADYKVNCTGALYLAFSTADAQYIPAAGSINLLGRGNFMIYRRANIHVTECPGLTRWEKLVCDSAEQEHRAMSLGALPCSSPPSSQSAPSATVPSSQVEVAPAIGTSNLNSTASSSKRKVSEESGPVLTKRQKLHLHGTEDQPVEKVTIGTQRRKVSGGRRRDESRAVFGKGDTIMSKTAPDVGLARRKEKNGWTYMQTPGSPMAVAKARNWVTRARNEHPRSANFQYSQWVQEARALAPAVLAAAAGEVTQELGAGDSVTPKVLESRCVDLRAAVDIAVWAVARVKAGIVDMVLDLLLGGRPPANVTQRLCAGHVEAEGGLGGSGARAAGRAGHGEEEAEERMRKKKLKTVWNARTSGKKRRSEVEDTRKE</sequence>
<name>A0AAD6X3K7_9AGAR</name>
<evidence type="ECO:0000313" key="2">
    <source>
        <dbReference type="EMBL" id="KAJ7030924.1"/>
    </source>
</evidence>
<dbReference type="Proteomes" id="UP001218188">
    <property type="component" value="Unassembled WGS sequence"/>
</dbReference>
<dbReference type="EMBL" id="JARJCM010000086">
    <property type="protein sequence ID" value="KAJ7030924.1"/>
    <property type="molecule type" value="Genomic_DNA"/>
</dbReference>
<accession>A0AAD6X3K7</accession>
<feature type="region of interest" description="Disordered" evidence="1">
    <location>
        <begin position="328"/>
        <end position="393"/>
    </location>
</feature>
<keyword evidence="3" id="KW-1185">Reference proteome</keyword>
<evidence type="ECO:0000313" key="3">
    <source>
        <dbReference type="Proteomes" id="UP001218188"/>
    </source>
</evidence>
<evidence type="ECO:0000256" key="1">
    <source>
        <dbReference type="SAM" id="MobiDB-lite"/>
    </source>
</evidence>
<protein>
    <submittedName>
        <fullName evidence="2">Uncharacterized protein</fullName>
    </submittedName>
</protein>
<reference evidence="2" key="1">
    <citation type="submission" date="2023-03" db="EMBL/GenBank/DDBJ databases">
        <title>Massive genome expansion in bonnet fungi (Mycena s.s.) driven by repeated elements and novel gene families across ecological guilds.</title>
        <authorList>
            <consortium name="Lawrence Berkeley National Laboratory"/>
            <person name="Harder C.B."/>
            <person name="Miyauchi S."/>
            <person name="Viragh M."/>
            <person name="Kuo A."/>
            <person name="Thoen E."/>
            <person name="Andreopoulos B."/>
            <person name="Lu D."/>
            <person name="Skrede I."/>
            <person name="Drula E."/>
            <person name="Henrissat B."/>
            <person name="Morin E."/>
            <person name="Kohler A."/>
            <person name="Barry K."/>
            <person name="LaButti K."/>
            <person name="Morin E."/>
            <person name="Salamov A."/>
            <person name="Lipzen A."/>
            <person name="Mereny Z."/>
            <person name="Hegedus B."/>
            <person name="Baldrian P."/>
            <person name="Stursova M."/>
            <person name="Weitz H."/>
            <person name="Taylor A."/>
            <person name="Grigoriev I.V."/>
            <person name="Nagy L.G."/>
            <person name="Martin F."/>
            <person name="Kauserud H."/>
        </authorList>
    </citation>
    <scope>NUCLEOTIDE SEQUENCE</scope>
    <source>
        <strain evidence="2">CBHHK200</strain>
    </source>
</reference>